<evidence type="ECO:0000313" key="8">
    <source>
        <dbReference type="EMBL" id="WVZ96704.1"/>
    </source>
</evidence>
<protein>
    <recommendedName>
        <fullName evidence="7">SWIM-type domain-containing protein</fullName>
    </recommendedName>
</protein>
<dbReference type="GO" id="GO:0008270">
    <property type="term" value="F:zinc ion binding"/>
    <property type="evidence" value="ECO:0007669"/>
    <property type="project" value="UniProtKB-KW"/>
</dbReference>
<evidence type="ECO:0000256" key="6">
    <source>
        <dbReference type="SAM" id="Phobius"/>
    </source>
</evidence>
<feature type="compositionally biased region" description="Polar residues" evidence="5">
    <location>
        <begin position="631"/>
        <end position="645"/>
    </location>
</feature>
<keyword evidence="6" id="KW-1133">Transmembrane helix</keyword>
<evidence type="ECO:0000256" key="5">
    <source>
        <dbReference type="SAM" id="MobiDB-lite"/>
    </source>
</evidence>
<dbReference type="AlphaFoldDB" id="A0AAQ3UQK0"/>
<gene>
    <name evidence="8" type="ORF">U9M48_042306</name>
</gene>
<dbReference type="SMART" id="SM00575">
    <property type="entry name" value="ZnF_PMZ"/>
    <property type="match status" value="1"/>
</dbReference>
<dbReference type="InterPro" id="IPR006564">
    <property type="entry name" value="Znf_PMZ"/>
</dbReference>
<feature type="compositionally biased region" description="Basic residues" evidence="5">
    <location>
        <begin position="593"/>
        <end position="621"/>
    </location>
</feature>
<feature type="transmembrane region" description="Helical" evidence="6">
    <location>
        <begin position="662"/>
        <end position="682"/>
    </location>
</feature>
<feature type="region of interest" description="Disordered" evidence="5">
    <location>
        <begin position="512"/>
        <end position="533"/>
    </location>
</feature>
<feature type="compositionally biased region" description="Polar residues" evidence="5">
    <location>
        <begin position="546"/>
        <end position="567"/>
    </location>
</feature>
<evidence type="ECO:0000256" key="3">
    <source>
        <dbReference type="ARBA" id="ARBA00022833"/>
    </source>
</evidence>
<sequence length="684" mass="78342">MYCARRSKNVKNATKLWICEQVKDWLMEDSRVGPKELQWRINDKYKVQLLYKRVFDGKCLAQTELFGSWDNSFDNLFRFKKEVERSCPGSSVVIDHHTIEGKIRFNRLFFAMKPCIHGFLNGCRPYLAIDSTFLTKRFRGQLACVVAVDGHNWMYPVAVGVIDSETNENWSWFMHRLRDVIGTPERLAICTDAGAAVMDGVKEVFPTAEHRECMLHLVMNFKKRYTGKIFDDHLWAAAYSCSPYFFEKHWKAMDEAKPEAMDYIRRNHTRIWARSQFWTHCKVDYITNNLAECFNNWIKKYKDLNLDDMMNKIRQLIMNKWDVRRTISHNFKGVILPHIMKELKEQSRNLDMDVQRSGDAVAEVCVKSGSGYKCVVKLDARICSCKKWELIGILCKHAIAFITSLREPLEKYVDMCYSTQKFKVAYETLIPAMPNKNQWPESDHGFFMHPPLLKSIAGRRHNERFKGCMEAGGSTTKRKGSHQCLICRNYGHRWYNCKNGDPEDTAAMLAMRGPPKKKKKKSEPSCESTILPVDSVPKAMHFLPSQRASTSMDSNSIRSAHGSNQPELLSIEYPVLSLGQTTPPPATSMPTKEKKKATGRGKGKAAGKGKGKAKAQGKKRKEIPVLPDSPAMSTRSKTPQRQSPAAHTRSKRKLRLEFVADPYLFCVACGTVYIMVHAFLLVGL</sequence>
<dbReference type="PANTHER" id="PTHR31973">
    <property type="entry name" value="POLYPROTEIN, PUTATIVE-RELATED"/>
    <property type="match status" value="1"/>
</dbReference>
<feature type="region of interest" description="Disordered" evidence="5">
    <location>
        <begin position="545"/>
        <end position="650"/>
    </location>
</feature>
<keyword evidence="9" id="KW-1185">Reference proteome</keyword>
<dbReference type="PROSITE" id="PS50966">
    <property type="entry name" value="ZF_SWIM"/>
    <property type="match status" value="1"/>
</dbReference>
<dbReference type="Proteomes" id="UP001341281">
    <property type="component" value="Chromosome 10"/>
</dbReference>
<organism evidence="8 9">
    <name type="scientific">Paspalum notatum var. saurae</name>
    <dbReference type="NCBI Taxonomy" id="547442"/>
    <lineage>
        <taxon>Eukaryota</taxon>
        <taxon>Viridiplantae</taxon>
        <taxon>Streptophyta</taxon>
        <taxon>Embryophyta</taxon>
        <taxon>Tracheophyta</taxon>
        <taxon>Spermatophyta</taxon>
        <taxon>Magnoliopsida</taxon>
        <taxon>Liliopsida</taxon>
        <taxon>Poales</taxon>
        <taxon>Poaceae</taxon>
        <taxon>PACMAD clade</taxon>
        <taxon>Panicoideae</taxon>
        <taxon>Andropogonodae</taxon>
        <taxon>Paspaleae</taxon>
        <taxon>Paspalinae</taxon>
        <taxon>Paspalum</taxon>
    </lineage>
</organism>
<proteinExistence type="predicted"/>
<keyword evidence="6" id="KW-0812">Transmembrane</keyword>
<reference evidence="8 9" key="1">
    <citation type="submission" date="2024-02" db="EMBL/GenBank/DDBJ databases">
        <title>High-quality chromosome-scale genome assembly of Pensacola bahiagrass (Paspalum notatum Flugge var. saurae).</title>
        <authorList>
            <person name="Vega J.M."/>
            <person name="Podio M."/>
            <person name="Orjuela J."/>
            <person name="Siena L.A."/>
            <person name="Pessino S.C."/>
            <person name="Combes M.C."/>
            <person name="Mariac C."/>
            <person name="Albertini E."/>
            <person name="Pupilli F."/>
            <person name="Ortiz J.P.A."/>
            <person name="Leblanc O."/>
        </authorList>
    </citation>
    <scope>NUCLEOTIDE SEQUENCE [LARGE SCALE GENOMIC DNA]</scope>
    <source>
        <strain evidence="8">R1</strain>
        <tissue evidence="8">Leaf</tissue>
    </source>
</reference>
<dbReference type="Pfam" id="PF10551">
    <property type="entry name" value="MULE"/>
    <property type="match status" value="1"/>
</dbReference>
<accession>A0AAQ3UQK0</accession>
<keyword evidence="3" id="KW-0862">Zinc</keyword>
<keyword evidence="6" id="KW-0472">Membrane</keyword>
<keyword evidence="2 4" id="KW-0863">Zinc-finger</keyword>
<dbReference type="InterPro" id="IPR007527">
    <property type="entry name" value="Znf_SWIM"/>
</dbReference>
<evidence type="ECO:0000256" key="2">
    <source>
        <dbReference type="ARBA" id="ARBA00022771"/>
    </source>
</evidence>
<evidence type="ECO:0000259" key="7">
    <source>
        <dbReference type="PROSITE" id="PS50966"/>
    </source>
</evidence>
<dbReference type="EMBL" id="CP144754">
    <property type="protein sequence ID" value="WVZ96704.1"/>
    <property type="molecule type" value="Genomic_DNA"/>
</dbReference>
<dbReference type="InterPro" id="IPR018289">
    <property type="entry name" value="MULE_transposase_dom"/>
</dbReference>
<evidence type="ECO:0000256" key="1">
    <source>
        <dbReference type="ARBA" id="ARBA00022723"/>
    </source>
</evidence>
<evidence type="ECO:0000313" key="9">
    <source>
        <dbReference type="Proteomes" id="UP001341281"/>
    </source>
</evidence>
<dbReference type="Pfam" id="PF04434">
    <property type="entry name" value="SWIM"/>
    <property type="match status" value="1"/>
</dbReference>
<feature type="domain" description="SWIM-type" evidence="7">
    <location>
        <begin position="372"/>
        <end position="406"/>
    </location>
</feature>
<dbReference type="PANTHER" id="PTHR31973:SF195">
    <property type="entry name" value="MUDR FAMILY TRANSPOSASE"/>
    <property type="match status" value="1"/>
</dbReference>
<name>A0AAQ3UQK0_PASNO</name>
<keyword evidence="1" id="KW-0479">Metal-binding</keyword>
<evidence type="ECO:0000256" key="4">
    <source>
        <dbReference type="PROSITE-ProRule" id="PRU00325"/>
    </source>
</evidence>